<evidence type="ECO:0000256" key="9">
    <source>
        <dbReference type="ARBA" id="ARBA00023136"/>
    </source>
</evidence>
<sequence>AFYLLRASTAVALIYWYRNCDPLTKGDITKVDQLLPFYVSSRLTEFPGFCGLFLAGIVSAATSTVSSVINSSAAVFYVDIVSPHFTMADHQAALVTRGIGDSLFHILD</sequence>
<evidence type="ECO:0000256" key="7">
    <source>
        <dbReference type="ARBA" id="ARBA00023053"/>
    </source>
</evidence>
<evidence type="ECO:0000313" key="12">
    <source>
        <dbReference type="EnsemblMetazoa" id="ISCW023465-PA"/>
    </source>
</evidence>
<gene>
    <name evidence="11" type="ORF">IscW_ISCW023465</name>
</gene>
<comment type="subcellular location">
    <subcellularLocation>
        <location evidence="1">Cell membrane</location>
        <topology evidence="1">Multi-pass membrane protein</topology>
    </subcellularLocation>
</comment>
<dbReference type="VEuPathDB" id="VectorBase:ISCI023465"/>
<keyword evidence="7" id="KW-0915">Sodium</keyword>
<reference evidence="12" key="2">
    <citation type="submission" date="2020-05" db="UniProtKB">
        <authorList>
            <consortium name="EnsemblMetazoa"/>
        </authorList>
    </citation>
    <scope>IDENTIFICATION</scope>
    <source>
        <strain evidence="12">wikel</strain>
    </source>
</reference>
<dbReference type="InParanoid" id="B7QIE2"/>
<dbReference type="EnsemblMetazoa" id="ISCW023465-RA">
    <property type="protein sequence ID" value="ISCW023465-PA"/>
    <property type="gene ID" value="ISCW023465"/>
</dbReference>
<keyword evidence="4" id="KW-1003">Cell membrane</keyword>
<dbReference type="InterPro" id="IPR001734">
    <property type="entry name" value="Na/solute_symporter"/>
</dbReference>
<dbReference type="AlphaFoldDB" id="B7QIE2"/>
<dbReference type="STRING" id="6945.B7QIE2"/>
<evidence type="ECO:0000256" key="3">
    <source>
        <dbReference type="ARBA" id="ARBA00022448"/>
    </source>
</evidence>
<evidence type="ECO:0000256" key="6">
    <source>
        <dbReference type="ARBA" id="ARBA00022989"/>
    </source>
</evidence>
<name>B7QIE2_IXOSC</name>
<dbReference type="GO" id="GO:0022857">
    <property type="term" value="F:transmembrane transporter activity"/>
    <property type="evidence" value="ECO:0007669"/>
    <property type="project" value="InterPro"/>
</dbReference>
<dbReference type="HOGENOM" id="CLU_2203540_0_0_1"/>
<evidence type="ECO:0000256" key="10">
    <source>
        <dbReference type="ARBA" id="ARBA00023201"/>
    </source>
</evidence>
<dbReference type="EMBL" id="DS945814">
    <property type="protein sequence ID" value="EEC18614.1"/>
    <property type="molecule type" value="Genomic_DNA"/>
</dbReference>
<keyword evidence="9" id="KW-0472">Membrane</keyword>
<accession>B7QIE2</accession>
<dbReference type="GO" id="GO:0006814">
    <property type="term" value="P:sodium ion transport"/>
    <property type="evidence" value="ECO:0007669"/>
    <property type="project" value="UniProtKB-KW"/>
</dbReference>
<feature type="non-terminal residue" evidence="11">
    <location>
        <position position="1"/>
    </location>
</feature>
<organism>
    <name type="scientific">Ixodes scapularis</name>
    <name type="common">Black-legged tick</name>
    <name type="synonym">Deer tick</name>
    <dbReference type="NCBI Taxonomy" id="6945"/>
    <lineage>
        <taxon>Eukaryota</taxon>
        <taxon>Metazoa</taxon>
        <taxon>Ecdysozoa</taxon>
        <taxon>Arthropoda</taxon>
        <taxon>Chelicerata</taxon>
        <taxon>Arachnida</taxon>
        <taxon>Acari</taxon>
        <taxon>Parasitiformes</taxon>
        <taxon>Ixodida</taxon>
        <taxon>Ixodoidea</taxon>
        <taxon>Ixodidae</taxon>
        <taxon>Ixodinae</taxon>
        <taxon>Ixodes</taxon>
    </lineage>
</organism>
<dbReference type="PROSITE" id="PS50283">
    <property type="entry name" value="NA_SOLUT_SYMP_3"/>
    <property type="match status" value="1"/>
</dbReference>
<comment type="similarity">
    <text evidence="2">Belongs to the sodium:solute symporter (SSF) (TC 2.A.21) family.</text>
</comment>
<reference evidence="11 13" key="1">
    <citation type="submission" date="2008-03" db="EMBL/GenBank/DDBJ databases">
        <title>Annotation of Ixodes scapularis.</title>
        <authorList>
            <consortium name="Ixodes scapularis Genome Project Consortium"/>
            <person name="Caler E."/>
            <person name="Hannick L.I."/>
            <person name="Bidwell S."/>
            <person name="Joardar V."/>
            <person name="Thiagarajan M."/>
            <person name="Amedeo P."/>
            <person name="Galinsky K.J."/>
            <person name="Schobel S."/>
            <person name="Inman J."/>
            <person name="Hostetler J."/>
            <person name="Miller J."/>
            <person name="Hammond M."/>
            <person name="Megy K."/>
            <person name="Lawson D."/>
            <person name="Kodira C."/>
            <person name="Sutton G."/>
            <person name="Meyer J."/>
            <person name="Hill C.A."/>
            <person name="Birren B."/>
            <person name="Nene V."/>
            <person name="Collins F."/>
            <person name="Alarcon-Chaidez F."/>
            <person name="Wikel S."/>
            <person name="Strausberg R."/>
        </authorList>
    </citation>
    <scope>NUCLEOTIDE SEQUENCE [LARGE SCALE GENOMIC DNA]</scope>
    <source>
        <strain evidence="13">Wikel</strain>
        <strain evidence="11">Wikel colony</strain>
    </source>
</reference>
<dbReference type="PANTHER" id="PTHR42985:SF40">
    <property type="entry name" value="LD47995P-RELATED"/>
    <property type="match status" value="1"/>
</dbReference>
<keyword evidence="5" id="KW-0812">Transmembrane</keyword>
<dbReference type="VEuPathDB" id="VectorBase:ISCW023465"/>
<feature type="non-terminal residue" evidence="11">
    <location>
        <position position="108"/>
    </location>
</feature>
<keyword evidence="6" id="KW-1133">Transmembrane helix</keyword>
<keyword evidence="10" id="KW-0739">Sodium transport</keyword>
<keyword evidence="8" id="KW-0406">Ion transport</keyword>
<dbReference type="PaxDb" id="6945-B7QIE2"/>
<keyword evidence="3" id="KW-0813">Transport</keyword>
<protein>
    <submittedName>
        <fullName evidence="11 12">Uncharacterized protein</fullName>
    </submittedName>
</protein>
<proteinExistence type="inferred from homology"/>
<dbReference type="Gene3D" id="1.20.1730.10">
    <property type="entry name" value="Sodium/glucose cotransporter"/>
    <property type="match status" value="1"/>
</dbReference>
<evidence type="ECO:0000256" key="5">
    <source>
        <dbReference type="ARBA" id="ARBA00022692"/>
    </source>
</evidence>
<evidence type="ECO:0000256" key="1">
    <source>
        <dbReference type="ARBA" id="ARBA00004651"/>
    </source>
</evidence>
<dbReference type="EMBL" id="ABJB010139970">
    <property type="status" value="NOT_ANNOTATED_CDS"/>
    <property type="molecule type" value="Genomic_DNA"/>
</dbReference>
<evidence type="ECO:0000256" key="2">
    <source>
        <dbReference type="ARBA" id="ARBA00006434"/>
    </source>
</evidence>
<evidence type="ECO:0000313" key="13">
    <source>
        <dbReference type="Proteomes" id="UP000001555"/>
    </source>
</evidence>
<dbReference type="PANTHER" id="PTHR42985">
    <property type="entry name" value="SODIUM-COUPLED MONOCARBOXYLATE TRANSPORTER"/>
    <property type="match status" value="1"/>
</dbReference>
<dbReference type="GO" id="GO:0005886">
    <property type="term" value="C:plasma membrane"/>
    <property type="evidence" value="ECO:0007669"/>
    <property type="project" value="UniProtKB-SubCell"/>
</dbReference>
<dbReference type="InterPro" id="IPR051163">
    <property type="entry name" value="Sodium:Solute_Symporter_SSF"/>
</dbReference>
<evidence type="ECO:0000313" key="11">
    <source>
        <dbReference type="EMBL" id="EEC18614.1"/>
    </source>
</evidence>
<dbReference type="InterPro" id="IPR038377">
    <property type="entry name" value="Na/Glc_symporter_sf"/>
</dbReference>
<dbReference type="Proteomes" id="UP000001555">
    <property type="component" value="Unassembled WGS sequence"/>
</dbReference>
<keyword evidence="13" id="KW-1185">Reference proteome</keyword>
<evidence type="ECO:0000256" key="4">
    <source>
        <dbReference type="ARBA" id="ARBA00022475"/>
    </source>
</evidence>
<evidence type="ECO:0000256" key="8">
    <source>
        <dbReference type="ARBA" id="ARBA00023065"/>
    </source>
</evidence>